<evidence type="ECO:0000256" key="9">
    <source>
        <dbReference type="ARBA" id="ARBA00023204"/>
    </source>
</evidence>
<evidence type="ECO:0000256" key="8">
    <source>
        <dbReference type="ARBA" id="ARBA00022842"/>
    </source>
</evidence>
<reference evidence="14" key="1">
    <citation type="journal article" date="2006" name="PLoS Biol.">
        <title>Macronuclear genome sequence of the ciliate Tetrahymena thermophila, a model eukaryote.</title>
        <authorList>
            <person name="Eisen J.A."/>
            <person name="Coyne R.S."/>
            <person name="Wu M."/>
            <person name="Wu D."/>
            <person name="Thiagarajan M."/>
            <person name="Wortman J.R."/>
            <person name="Badger J.H."/>
            <person name="Ren Q."/>
            <person name="Amedeo P."/>
            <person name="Jones K.M."/>
            <person name="Tallon L.J."/>
            <person name="Delcher A.L."/>
            <person name="Salzberg S.L."/>
            <person name="Silva J.C."/>
            <person name="Haas B.J."/>
            <person name="Majoros W.H."/>
            <person name="Farzad M."/>
            <person name="Carlton J.M."/>
            <person name="Smith R.K. Jr."/>
            <person name="Garg J."/>
            <person name="Pearlman R.E."/>
            <person name="Karrer K.M."/>
            <person name="Sun L."/>
            <person name="Manning G."/>
            <person name="Elde N.C."/>
            <person name="Turkewitz A.P."/>
            <person name="Asai D.J."/>
            <person name="Wilkes D.E."/>
            <person name="Wang Y."/>
            <person name="Cai H."/>
            <person name="Collins K."/>
            <person name="Stewart B.A."/>
            <person name="Lee S.R."/>
            <person name="Wilamowska K."/>
            <person name="Weinberg Z."/>
            <person name="Ruzzo W.L."/>
            <person name="Wloga D."/>
            <person name="Gaertig J."/>
            <person name="Frankel J."/>
            <person name="Tsao C.-C."/>
            <person name="Gorovsky M.A."/>
            <person name="Keeling P.J."/>
            <person name="Waller R.F."/>
            <person name="Patron N.J."/>
            <person name="Cherry J.M."/>
            <person name="Stover N.A."/>
            <person name="Krieger C.J."/>
            <person name="del Toro C."/>
            <person name="Ryder H.F."/>
            <person name="Williamson S.C."/>
            <person name="Barbeau R.A."/>
            <person name="Hamilton E.P."/>
            <person name="Orias E."/>
        </authorList>
    </citation>
    <scope>NUCLEOTIDE SEQUENCE [LARGE SCALE GENOMIC DNA]</scope>
    <source>
        <strain evidence="14">SB210</strain>
    </source>
</reference>
<dbReference type="InterPro" id="IPR036691">
    <property type="entry name" value="Endo/exonu/phosph_ase_sf"/>
</dbReference>
<keyword evidence="11" id="KW-0472">Membrane</keyword>
<feature type="domain" description="Endonuclease/exonuclease/phosphatase" evidence="12">
    <location>
        <begin position="38"/>
        <end position="300"/>
    </location>
</feature>
<keyword evidence="5" id="KW-0479">Metal-binding</keyword>
<gene>
    <name evidence="13" type="ORF">TTHERM_00933350</name>
</gene>
<dbReference type="GO" id="GO:0005737">
    <property type="term" value="C:cytoplasm"/>
    <property type="evidence" value="ECO:0007669"/>
    <property type="project" value="TreeGrafter"/>
</dbReference>
<dbReference type="GO" id="GO:0070260">
    <property type="term" value="F:5'-tyrosyl-DNA phosphodiesterase activity"/>
    <property type="evidence" value="ECO:0007669"/>
    <property type="project" value="TreeGrafter"/>
</dbReference>
<dbReference type="InterPro" id="IPR005135">
    <property type="entry name" value="Endo/exonuclease/phosphatase"/>
</dbReference>
<dbReference type="InParanoid" id="I7MLC1"/>
<keyword evidence="9" id="KW-0234">DNA repair</keyword>
<dbReference type="PANTHER" id="PTHR15822">
    <property type="entry name" value="TRAF AND TNF RECEPTOR-ASSOCIATED PROTEIN"/>
    <property type="match status" value="1"/>
</dbReference>
<evidence type="ECO:0000259" key="12">
    <source>
        <dbReference type="Pfam" id="PF03372"/>
    </source>
</evidence>
<dbReference type="Pfam" id="PF03372">
    <property type="entry name" value="Exo_endo_phos"/>
    <property type="match status" value="1"/>
</dbReference>
<dbReference type="InterPro" id="IPR051547">
    <property type="entry name" value="TDP2-like"/>
</dbReference>
<evidence type="ECO:0000256" key="2">
    <source>
        <dbReference type="ARBA" id="ARBA00001946"/>
    </source>
</evidence>
<dbReference type="AlphaFoldDB" id="I7MLC1"/>
<evidence type="ECO:0000256" key="10">
    <source>
        <dbReference type="ARBA" id="ARBA00023242"/>
    </source>
</evidence>
<organism evidence="13 14">
    <name type="scientific">Tetrahymena thermophila (strain SB210)</name>
    <dbReference type="NCBI Taxonomy" id="312017"/>
    <lineage>
        <taxon>Eukaryota</taxon>
        <taxon>Sar</taxon>
        <taxon>Alveolata</taxon>
        <taxon>Ciliophora</taxon>
        <taxon>Intramacronucleata</taxon>
        <taxon>Oligohymenophorea</taxon>
        <taxon>Hymenostomatida</taxon>
        <taxon>Tetrahymenina</taxon>
        <taxon>Tetrahymenidae</taxon>
        <taxon>Tetrahymena</taxon>
    </lineage>
</organism>
<dbReference type="PANTHER" id="PTHR15822:SF4">
    <property type="entry name" value="TYROSYL-DNA PHOSPHODIESTERASE 2"/>
    <property type="match status" value="1"/>
</dbReference>
<keyword evidence="13" id="KW-0255">Endonuclease</keyword>
<evidence type="ECO:0000256" key="6">
    <source>
        <dbReference type="ARBA" id="ARBA00022763"/>
    </source>
</evidence>
<keyword evidence="4" id="KW-0540">Nuclease</keyword>
<evidence type="ECO:0000313" key="13">
    <source>
        <dbReference type="EMBL" id="EAS01646.1"/>
    </source>
</evidence>
<accession>I7MLC1</accession>
<evidence type="ECO:0000256" key="3">
    <source>
        <dbReference type="ARBA" id="ARBA00004322"/>
    </source>
</evidence>
<dbReference type="Gene3D" id="3.60.10.10">
    <property type="entry name" value="Endonuclease/exonuclease/phosphatase"/>
    <property type="match status" value="1"/>
</dbReference>
<evidence type="ECO:0000256" key="7">
    <source>
        <dbReference type="ARBA" id="ARBA00022801"/>
    </source>
</evidence>
<comment type="subcellular location">
    <subcellularLocation>
        <location evidence="3">Nucleus</location>
        <location evidence="3">PML body</location>
    </subcellularLocation>
</comment>
<dbReference type="RefSeq" id="XP_001021891.1">
    <property type="nucleotide sequence ID" value="XM_001021891.1"/>
</dbReference>
<dbReference type="CDD" id="cd09080">
    <property type="entry name" value="TDP2"/>
    <property type="match status" value="1"/>
</dbReference>
<dbReference type="HOGENOM" id="CLU_753338_0_0_1"/>
<keyword evidence="8" id="KW-0460">Magnesium</keyword>
<keyword evidence="11" id="KW-1133">Transmembrane helix</keyword>
<name>I7MLC1_TETTS</name>
<evidence type="ECO:0000313" key="14">
    <source>
        <dbReference type="Proteomes" id="UP000009168"/>
    </source>
</evidence>
<dbReference type="GeneID" id="7840416"/>
<sequence length="368" mass="43453">MIYQDISCSYKFNQFEWQQVPEDQCLSEFSQQRNLKIGTYNVLFGMPSKILNIYSRNKKRFTHIIENIIPETDPDVLSLMEVTQEFKDMLLSNPYIRQNYYVSHVSKIYQRRLFEVFVISKQPFTSIYLVDSKQGRYQFSIFHNQEVWKSFILISTHLWAGEGDFGSRQKQLSLVNQCILDRNFLNSRHINDTIKQIANIAIQNNNIILQGDLNLHMRHEDAYIYENGFIDTYREIYPFQDGYTWDSAQNNFINSVFIFDDRRMRLDRILLRKSCNLFQIQDVKILGKEKIGIGLCASDHYLLLSILKINENPQNLIQQYDTSNIVQDQNTGFRTIQTIIKIRKVFLFGIIFSIILLAVGIPLLIIYK</sequence>
<keyword evidence="11" id="KW-0812">Transmembrane</keyword>
<keyword evidence="10" id="KW-0539">Nucleus</keyword>
<dbReference type="SUPFAM" id="SSF56219">
    <property type="entry name" value="DNase I-like"/>
    <property type="match status" value="1"/>
</dbReference>
<dbReference type="GO" id="GO:0006302">
    <property type="term" value="P:double-strand break repair"/>
    <property type="evidence" value="ECO:0007669"/>
    <property type="project" value="TreeGrafter"/>
</dbReference>
<keyword evidence="14" id="KW-1185">Reference proteome</keyword>
<dbReference type="OrthoDB" id="9975959at2759"/>
<dbReference type="GO" id="GO:0004519">
    <property type="term" value="F:endonuclease activity"/>
    <property type="evidence" value="ECO:0007669"/>
    <property type="project" value="UniProtKB-KW"/>
</dbReference>
<evidence type="ECO:0000256" key="11">
    <source>
        <dbReference type="SAM" id="Phobius"/>
    </source>
</evidence>
<dbReference type="Proteomes" id="UP000009168">
    <property type="component" value="Unassembled WGS sequence"/>
</dbReference>
<dbReference type="GO" id="GO:0003697">
    <property type="term" value="F:single-stranded DNA binding"/>
    <property type="evidence" value="ECO:0007669"/>
    <property type="project" value="TreeGrafter"/>
</dbReference>
<protein>
    <submittedName>
        <fullName evidence="13">Endonuclease/exonuclease/phosphatase family protein</fullName>
    </submittedName>
</protein>
<proteinExistence type="predicted"/>
<evidence type="ECO:0000256" key="1">
    <source>
        <dbReference type="ARBA" id="ARBA00001936"/>
    </source>
</evidence>
<evidence type="ECO:0000256" key="5">
    <source>
        <dbReference type="ARBA" id="ARBA00022723"/>
    </source>
</evidence>
<comment type="cofactor">
    <cofactor evidence="2">
        <name>Mg(2+)</name>
        <dbReference type="ChEBI" id="CHEBI:18420"/>
    </cofactor>
</comment>
<keyword evidence="7" id="KW-0378">Hydrolase</keyword>
<dbReference type="KEGG" id="tet:TTHERM_00933350"/>
<keyword evidence="6" id="KW-0227">DNA damage</keyword>
<dbReference type="GO" id="GO:0046872">
    <property type="term" value="F:metal ion binding"/>
    <property type="evidence" value="ECO:0007669"/>
    <property type="project" value="UniProtKB-KW"/>
</dbReference>
<comment type="cofactor">
    <cofactor evidence="1">
        <name>Mn(2+)</name>
        <dbReference type="ChEBI" id="CHEBI:29035"/>
    </cofactor>
</comment>
<feature type="transmembrane region" description="Helical" evidence="11">
    <location>
        <begin position="345"/>
        <end position="367"/>
    </location>
</feature>
<dbReference type="eggNOG" id="ENOG502SCCU">
    <property type="taxonomic scope" value="Eukaryota"/>
</dbReference>
<dbReference type="EMBL" id="GG662564">
    <property type="protein sequence ID" value="EAS01646.1"/>
    <property type="molecule type" value="Genomic_DNA"/>
</dbReference>
<evidence type="ECO:0000256" key="4">
    <source>
        <dbReference type="ARBA" id="ARBA00022722"/>
    </source>
</evidence>